<dbReference type="PANTHER" id="PTHR33164:SF43">
    <property type="entry name" value="HTH-TYPE TRANSCRIPTIONAL REPRESSOR YETL"/>
    <property type="match status" value="1"/>
</dbReference>
<dbReference type="InterPro" id="IPR036388">
    <property type="entry name" value="WH-like_DNA-bd_sf"/>
</dbReference>
<dbReference type="Gene3D" id="1.10.10.10">
    <property type="entry name" value="Winged helix-like DNA-binding domain superfamily/Winged helix DNA-binding domain"/>
    <property type="match status" value="1"/>
</dbReference>
<sequence>MQTEPHRLHFLLHSSALVEERLRLRLADLDIHPRQARVLDALDRMGKASQAELAREFDLTPASMSTMTARLLQAGYISRTSHPDEARSYVLALSGKGRDVLSEVYKAWSDIDRMIADTLGVEKAAQLAGLTHELRNALGGRGPGRAEKADRD</sequence>
<evidence type="ECO:0000313" key="3">
    <source>
        <dbReference type="Proteomes" id="UP001081283"/>
    </source>
</evidence>
<evidence type="ECO:0000259" key="1">
    <source>
        <dbReference type="PROSITE" id="PS50995"/>
    </source>
</evidence>
<dbReference type="Proteomes" id="UP001081283">
    <property type="component" value="Unassembled WGS sequence"/>
</dbReference>
<dbReference type="RefSeq" id="WP_267613826.1">
    <property type="nucleotide sequence ID" value="NZ_JAOVZQ010000001.1"/>
</dbReference>
<dbReference type="InterPro" id="IPR039422">
    <property type="entry name" value="MarR/SlyA-like"/>
</dbReference>
<dbReference type="EMBL" id="JAOVZQ010000001">
    <property type="protein sequence ID" value="MCY0095968.1"/>
    <property type="molecule type" value="Genomic_DNA"/>
</dbReference>
<dbReference type="PROSITE" id="PS50995">
    <property type="entry name" value="HTH_MARR_2"/>
    <property type="match status" value="1"/>
</dbReference>
<accession>A0ABT3YJ83</accession>
<feature type="domain" description="HTH marR-type" evidence="1">
    <location>
        <begin position="1"/>
        <end position="136"/>
    </location>
</feature>
<dbReference type="InterPro" id="IPR036390">
    <property type="entry name" value="WH_DNA-bd_sf"/>
</dbReference>
<proteinExistence type="predicted"/>
<organism evidence="2 3">
    <name type="scientific">Hoeflea ulvae</name>
    <dbReference type="NCBI Taxonomy" id="2983764"/>
    <lineage>
        <taxon>Bacteria</taxon>
        <taxon>Pseudomonadati</taxon>
        <taxon>Pseudomonadota</taxon>
        <taxon>Alphaproteobacteria</taxon>
        <taxon>Hyphomicrobiales</taxon>
        <taxon>Rhizobiaceae</taxon>
        <taxon>Hoeflea</taxon>
    </lineage>
</organism>
<reference evidence="2" key="1">
    <citation type="submission" date="2022-10" db="EMBL/GenBank/DDBJ databases">
        <title>Hoeflea sp. J2-29, isolated from marine algae.</title>
        <authorList>
            <person name="Kristyanto S."/>
            <person name="Kim J.M."/>
            <person name="Jeon C.O."/>
        </authorList>
    </citation>
    <scope>NUCLEOTIDE SEQUENCE</scope>
    <source>
        <strain evidence="2">J2-29</strain>
    </source>
</reference>
<dbReference type="Pfam" id="PF12802">
    <property type="entry name" value="MarR_2"/>
    <property type="match status" value="1"/>
</dbReference>
<keyword evidence="3" id="KW-1185">Reference proteome</keyword>
<name>A0ABT3YJ83_9HYPH</name>
<dbReference type="SMART" id="SM00347">
    <property type="entry name" value="HTH_MARR"/>
    <property type="match status" value="1"/>
</dbReference>
<dbReference type="SUPFAM" id="SSF46785">
    <property type="entry name" value="Winged helix' DNA-binding domain"/>
    <property type="match status" value="1"/>
</dbReference>
<dbReference type="PANTHER" id="PTHR33164">
    <property type="entry name" value="TRANSCRIPTIONAL REGULATOR, MARR FAMILY"/>
    <property type="match status" value="1"/>
</dbReference>
<protein>
    <submittedName>
        <fullName evidence="2">MarR family transcriptional regulator</fullName>
    </submittedName>
</protein>
<gene>
    <name evidence="2" type="ORF">OEG82_18380</name>
</gene>
<comment type="caution">
    <text evidence="2">The sequence shown here is derived from an EMBL/GenBank/DDBJ whole genome shotgun (WGS) entry which is preliminary data.</text>
</comment>
<dbReference type="InterPro" id="IPR000835">
    <property type="entry name" value="HTH_MarR-typ"/>
</dbReference>
<evidence type="ECO:0000313" key="2">
    <source>
        <dbReference type="EMBL" id="MCY0095968.1"/>
    </source>
</evidence>